<keyword evidence="1" id="KW-1133">Transmembrane helix</keyword>
<evidence type="ECO:0000313" key="3">
    <source>
        <dbReference type="Proteomes" id="UP000293638"/>
    </source>
</evidence>
<evidence type="ECO:0000313" key="2">
    <source>
        <dbReference type="EMBL" id="RZS86908.1"/>
    </source>
</evidence>
<feature type="transmembrane region" description="Helical" evidence="1">
    <location>
        <begin position="38"/>
        <end position="61"/>
    </location>
</feature>
<comment type="caution">
    <text evidence="2">The sequence shown here is derived from an EMBL/GenBank/DDBJ whole genome shotgun (WGS) entry which is preliminary data.</text>
</comment>
<gene>
    <name evidence="2" type="ORF">EV189_2326</name>
</gene>
<reference evidence="2 3" key="1">
    <citation type="submission" date="2019-02" db="EMBL/GenBank/DDBJ databases">
        <title>Genomic Encyclopedia of Type Strains, Phase IV (KMG-IV): sequencing the most valuable type-strain genomes for metagenomic binning, comparative biology and taxonomic classification.</title>
        <authorList>
            <person name="Goeker M."/>
        </authorList>
    </citation>
    <scope>NUCLEOTIDE SEQUENCE [LARGE SCALE GENOMIC DNA]</scope>
    <source>
        <strain evidence="2 3">DSM 45622</strain>
    </source>
</reference>
<evidence type="ECO:0000256" key="1">
    <source>
        <dbReference type="SAM" id="Phobius"/>
    </source>
</evidence>
<organism evidence="2 3">
    <name type="scientific">Motilibacter rhizosphaerae</name>
    <dbReference type="NCBI Taxonomy" id="598652"/>
    <lineage>
        <taxon>Bacteria</taxon>
        <taxon>Bacillati</taxon>
        <taxon>Actinomycetota</taxon>
        <taxon>Actinomycetes</taxon>
        <taxon>Motilibacterales</taxon>
        <taxon>Motilibacteraceae</taxon>
        <taxon>Motilibacter</taxon>
    </lineage>
</organism>
<protein>
    <submittedName>
        <fullName evidence="2">Uncharacterized protein</fullName>
    </submittedName>
</protein>
<dbReference type="AlphaFoldDB" id="A0A4Q7NPF1"/>
<accession>A0A4Q7NPF1</accession>
<proteinExistence type="predicted"/>
<sequence length="165" mass="16996">MNPDLVLLGDELQTAVSRSLTTRGVVTRRSRRLRSRGTLVAGVATAVVVAGAGSAAAYALLGSGDVATGLPAANVWFAGVQPVCTSTGDSTFRCTVEGGLRSTAVSDWTGTIEPFTGKDERIAGGCRSQDAKGTVWVCYSGQKAVDEQLIGQDFLGEYAPEPGVG</sequence>
<dbReference type="RefSeq" id="WP_130493119.1">
    <property type="nucleotide sequence ID" value="NZ_SGXD01000003.1"/>
</dbReference>
<keyword evidence="1" id="KW-0812">Transmembrane</keyword>
<dbReference type="Proteomes" id="UP000293638">
    <property type="component" value="Unassembled WGS sequence"/>
</dbReference>
<dbReference type="EMBL" id="SGXD01000003">
    <property type="protein sequence ID" value="RZS86908.1"/>
    <property type="molecule type" value="Genomic_DNA"/>
</dbReference>
<name>A0A4Q7NPF1_9ACTN</name>
<dbReference type="OrthoDB" id="5243699at2"/>
<keyword evidence="1" id="KW-0472">Membrane</keyword>
<keyword evidence="3" id="KW-1185">Reference proteome</keyword>